<protein>
    <submittedName>
        <fullName evidence="8">Cysteine dioxygenase type I</fullName>
    </submittedName>
</protein>
<dbReference type="Proteomes" id="UP000295444">
    <property type="component" value="Unassembled WGS sequence"/>
</dbReference>
<evidence type="ECO:0000256" key="4">
    <source>
        <dbReference type="ARBA" id="ARBA00023002"/>
    </source>
</evidence>
<sequence>MVNGMNSQDIADLLRPTVQAGRDAAATAARIGALLGAHRPTSALLTPEQRLGGPDRAAGHLLHAEDDFSLLAIVWRPGQLTRIHDHLCWCVVCVLEGSEQETQYEDHGDFLVETATTRNVEGSISALAPPGDIHRIHNDTDRVTISLHVYGVDLRVAGSSARRTYDAPVRALAHR</sequence>
<keyword evidence="9" id="KW-1185">Reference proteome</keyword>
<keyword evidence="3 8" id="KW-0223">Dioxygenase</keyword>
<keyword evidence="6" id="KW-0883">Thioether bond</keyword>
<gene>
    <name evidence="8" type="ORF">EV186_105210</name>
</gene>
<name>A0A4V3CYP9_LABRH</name>
<feature type="binding site" evidence="7">
    <location>
        <position position="86"/>
    </location>
    <ligand>
        <name>Fe cation</name>
        <dbReference type="ChEBI" id="CHEBI:24875"/>
        <note>catalytic</note>
    </ligand>
</feature>
<accession>A0A4V3CYP9</accession>
<dbReference type="SUPFAM" id="SSF51182">
    <property type="entry name" value="RmlC-like cupins"/>
    <property type="match status" value="1"/>
</dbReference>
<evidence type="ECO:0000313" key="8">
    <source>
        <dbReference type="EMBL" id="TDP94978.1"/>
    </source>
</evidence>
<feature type="binding site" evidence="7">
    <location>
        <position position="84"/>
    </location>
    <ligand>
        <name>Fe cation</name>
        <dbReference type="ChEBI" id="CHEBI:24875"/>
        <note>catalytic</note>
    </ligand>
</feature>
<keyword evidence="4" id="KW-0560">Oxidoreductase</keyword>
<comment type="similarity">
    <text evidence="1">Belongs to the cysteine dioxygenase family.</text>
</comment>
<feature type="binding site" evidence="7">
    <location>
        <position position="134"/>
    </location>
    <ligand>
        <name>Fe cation</name>
        <dbReference type="ChEBI" id="CHEBI:24875"/>
        <note>catalytic</note>
    </ligand>
</feature>
<dbReference type="EMBL" id="SNXZ01000005">
    <property type="protein sequence ID" value="TDP94978.1"/>
    <property type="molecule type" value="Genomic_DNA"/>
</dbReference>
<evidence type="ECO:0000256" key="1">
    <source>
        <dbReference type="ARBA" id="ARBA00006622"/>
    </source>
</evidence>
<keyword evidence="5 7" id="KW-0408">Iron</keyword>
<dbReference type="Gene3D" id="2.60.120.10">
    <property type="entry name" value="Jelly Rolls"/>
    <property type="match status" value="1"/>
</dbReference>
<evidence type="ECO:0000256" key="2">
    <source>
        <dbReference type="ARBA" id="ARBA00022723"/>
    </source>
</evidence>
<evidence type="ECO:0000256" key="5">
    <source>
        <dbReference type="ARBA" id="ARBA00023004"/>
    </source>
</evidence>
<dbReference type="AlphaFoldDB" id="A0A4V3CYP9"/>
<feature type="cross-link" description="3'-(S-cysteinyl)-tyrosine (Cys-Tyr)" evidence="6">
    <location>
        <begin position="90"/>
        <end position="150"/>
    </location>
</feature>
<keyword evidence="2 7" id="KW-0479">Metal-binding</keyword>
<evidence type="ECO:0000256" key="6">
    <source>
        <dbReference type="PIRSR" id="PIRSR610300-50"/>
    </source>
</evidence>
<evidence type="ECO:0000256" key="3">
    <source>
        <dbReference type="ARBA" id="ARBA00022964"/>
    </source>
</evidence>
<evidence type="ECO:0000313" key="9">
    <source>
        <dbReference type="Proteomes" id="UP000295444"/>
    </source>
</evidence>
<dbReference type="CDD" id="cd10548">
    <property type="entry name" value="cupin_CDO"/>
    <property type="match status" value="1"/>
</dbReference>
<dbReference type="PANTHER" id="PTHR12918">
    <property type="entry name" value="CYSTEINE DIOXYGENASE"/>
    <property type="match status" value="1"/>
</dbReference>
<dbReference type="InterPro" id="IPR011051">
    <property type="entry name" value="RmlC_Cupin_sf"/>
</dbReference>
<organism evidence="8 9">
    <name type="scientific">Labedaea rhizosphaerae</name>
    <dbReference type="NCBI Taxonomy" id="598644"/>
    <lineage>
        <taxon>Bacteria</taxon>
        <taxon>Bacillati</taxon>
        <taxon>Actinomycetota</taxon>
        <taxon>Actinomycetes</taxon>
        <taxon>Pseudonocardiales</taxon>
        <taxon>Pseudonocardiaceae</taxon>
        <taxon>Labedaea</taxon>
    </lineage>
</organism>
<dbReference type="InterPro" id="IPR014710">
    <property type="entry name" value="RmlC-like_jellyroll"/>
</dbReference>
<dbReference type="GO" id="GO:0008198">
    <property type="term" value="F:ferrous iron binding"/>
    <property type="evidence" value="ECO:0007669"/>
    <property type="project" value="TreeGrafter"/>
</dbReference>
<reference evidence="8 9" key="1">
    <citation type="submission" date="2019-03" db="EMBL/GenBank/DDBJ databases">
        <title>Genomic Encyclopedia of Type Strains, Phase IV (KMG-IV): sequencing the most valuable type-strain genomes for metagenomic binning, comparative biology and taxonomic classification.</title>
        <authorList>
            <person name="Goeker M."/>
        </authorList>
    </citation>
    <scope>NUCLEOTIDE SEQUENCE [LARGE SCALE GENOMIC DNA]</scope>
    <source>
        <strain evidence="8 9">DSM 45361</strain>
    </source>
</reference>
<evidence type="ECO:0000256" key="7">
    <source>
        <dbReference type="PIRSR" id="PIRSR610300-51"/>
    </source>
</evidence>
<dbReference type="InterPro" id="IPR010300">
    <property type="entry name" value="CDO_1"/>
</dbReference>
<dbReference type="PANTHER" id="PTHR12918:SF1">
    <property type="entry name" value="CYSTEINE DIOXYGENASE TYPE 1"/>
    <property type="match status" value="1"/>
</dbReference>
<comment type="caution">
    <text evidence="8">The sequence shown here is derived from an EMBL/GenBank/DDBJ whole genome shotgun (WGS) entry which is preliminary data.</text>
</comment>
<dbReference type="Pfam" id="PF05995">
    <property type="entry name" value="CDO_I"/>
    <property type="match status" value="1"/>
</dbReference>
<dbReference type="GO" id="GO:0016702">
    <property type="term" value="F:oxidoreductase activity, acting on single donors with incorporation of molecular oxygen, incorporation of two atoms of oxygen"/>
    <property type="evidence" value="ECO:0007669"/>
    <property type="project" value="InterPro"/>
</dbReference>
<proteinExistence type="inferred from homology"/>